<keyword evidence="1" id="KW-0732">Signal</keyword>
<accession>A0A336MJF0</accession>
<proteinExistence type="predicted"/>
<organism evidence="3">
    <name type="scientific">Culicoides sonorensis</name>
    <name type="common">Biting midge</name>
    <dbReference type="NCBI Taxonomy" id="179676"/>
    <lineage>
        <taxon>Eukaryota</taxon>
        <taxon>Metazoa</taxon>
        <taxon>Ecdysozoa</taxon>
        <taxon>Arthropoda</taxon>
        <taxon>Hexapoda</taxon>
        <taxon>Insecta</taxon>
        <taxon>Pterygota</taxon>
        <taxon>Neoptera</taxon>
        <taxon>Endopterygota</taxon>
        <taxon>Diptera</taxon>
        <taxon>Nematocera</taxon>
        <taxon>Chironomoidea</taxon>
        <taxon>Ceratopogonidae</taxon>
        <taxon>Ceratopogoninae</taxon>
        <taxon>Culicoides</taxon>
        <taxon>Monoculicoides</taxon>
    </lineage>
</organism>
<protein>
    <submittedName>
        <fullName evidence="3">CSON000699 protein</fullName>
    </submittedName>
</protein>
<evidence type="ECO:0000256" key="1">
    <source>
        <dbReference type="SAM" id="SignalP"/>
    </source>
</evidence>
<evidence type="ECO:0000313" key="3">
    <source>
        <dbReference type="EMBL" id="SSX28963.1"/>
    </source>
</evidence>
<feature type="chain" id="PRO_5036328682" evidence="1">
    <location>
        <begin position="20"/>
        <end position="271"/>
    </location>
</feature>
<dbReference type="AlphaFoldDB" id="A0A336MJF0"/>
<dbReference type="VEuPathDB" id="VectorBase:CSON000699"/>
<sequence>MKTLLIIFFLNFTFILIGAPDVEPPNVEVTSTTEDSTSIEELPIVTEIPLPTSTDSAFKCPDNCKCTKMNPRKHCCPLGFYFNEYWNMCLVGRGFPPRFVRDTKQSFNGVYRTCDKDFKFYNGKCVKIKKDLIISCKFPQKELPCCHIEFPKKCQENKWGDDCYTTSYYYCGEICTKRDNISEADLRNLIEKQLEEQNHSYMGYQSRYEDFYDPYSTCCGRYTSTLKVSLYQTMITTKNKGEYEIFSENFFNLRDDVGLGGALGGALKGRG</sequence>
<gene>
    <name evidence="3" type="primary">CSON000699</name>
</gene>
<evidence type="ECO:0000313" key="2">
    <source>
        <dbReference type="EMBL" id="SSX09052.1"/>
    </source>
</evidence>
<dbReference type="EMBL" id="UFQS01001112">
    <property type="protein sequence ID" value="SSX09052.1"/>
    <property type="molecule type" value="Genomic_DNA"/>
</dbReference>
<reference evidence="3" key="2">
    <citation type="submission" date="2018-07" db="EMBL/GenBank/DDBJ databases">
        <authorList>
            <person name="Quirk P.G."/>
            <person name="Krulwich T.A."/>
        </authorList>
    </citation>
    <scope>NUCLEOTIDE SEQUENCE</scope>
</reference>
<name>A0A336MJF0_CULSO</name>
<feature type="signal peptide" evidence="1">
    <location>
        <begin position="1"/>
        <end position="19"/>
    </location>
</feature>
<reference evidence="2" key="1">
    <citation type="submission" date="2018-04" db="EMBL/GenBank/DDBJ databases">
        <authorList>
            <person name="Go L.Y."/>
            <person name="Mitchell J.A."/>
        </authorList>
    </citation>
    <scope>NUCLEOTIDE SEQUENCE</scope>
    <source>
        <tissue evidence="2">Whole organism</tissue>
    </source>
</reference>
<dbReference type="EMBL" id="UFQT01001112">
    <property type="protein sequence ID" value="SSX28963.1"/>
    <property type="molecule type" value="Genomic_DNA"/>
</dbReference>